<reference evidence="4 5" key="1">
    <citation type="submission" date="2023-08" db="EMBL/GenBank/DDBJ databases">
        <title>Black Yeasts Isolated from many extreme environments.</title>
        <authorList>
            <person name="Coleine C."/>
            <person name="Stajich J.E."/>
            <person name="Selbmann L."/>
        </authorList>
    </citation>
    <scope>NUCLEOTIDE SEQUENCE [LARGE SCALE GENOMIC DNA]</scope>
    <source>
        <strain evidence="4 5">CCFEE 6328</strain>
    </source>
</reference>
<evidence type="ECO:0000256" key="2">
    <source>
        <dbReference type="SAM" id="SignalP"/>
    </source>
</evidence>
<proteinExistence type="predicted"/>
<feature type="region of interest" description="Disordered" evidence="1">
    <location>
        <begin position="120"/>
        <end position="144"/>
    </location>
</feature>
<dbReference type="PANTHER" id="PTHR34154">
    <property type="entry name" value="ALKALI-SENSITIVE LINKAGE PROTEIN 1"/>
    <property type="match status" value="1"/>
</dbReference>
<dbReference type="PANTHER" id="PTHR34154:SF10">
    <property type="entry name" value="ASL1-LIKE GLYCOSYL HYDROLASE CATALYTIC DOMAIN-CONTAINING PROTEIN"/>
    <property type="match status" value="1"/>
</dbReference>
<dbReference type="EMBL" id="JAVRRF010000026">
    <property type="protein sequence ID" value="KAK5053440.1"/>
    <property type="molecule type" value="Genomic_DNA"/>
</dbReference>
<organism evidence="4 5">
    <name type="scientific">Exophiala sideris</name>
    <dbReference type="NCBI Taxonomy" id="1016849"/>
    <lineage>
        <taxon>Eukaryota</taxon>
        <taxon>Fungi</taxon>
        <taxon>Dikarya</taxon>
        <taxon>Ascomycota</taxon>
        <taxon>Pezizomycotina</taxon>
        <taxon>Eurotiomycetes</taxon>
        <taxon>Chaetothyriomycetidae</taxon>
        <taxon>Chaetothyriales</taxon>
        <taxon>Herpotrichiellaceae</taxon>
        <taxon>Exophiala</taxon>
    </lineage>
</organism>
<dbReference type="SUPFAM" id="SSF51445">
    <property type="entry name" value="(Trans)glycosidases"/>
    <property type="match status" value="1"/>
</dbReference>
<accession>A0ABR0J0W2</accession>
<keyword evidence="5" id="KW-1185">Reference proteome</keyword>
<feature type="compositionally biased region" description="Low complexity" evidence="1">
    <location>
        <begin position="120"/>
        <end position="140"/>
    </location>
</feature>
<evidence type="ECO:0000313" key="4">
    <source>
        <dbReference type="EMBL" id="KAK5053440.1"/>
    </source>
</evidence>
<dbReference type="Gene3D" id="3.20.20.80">
    <property type="entry name" value="Glycosidases"/>
    <property type="match status" value="1"/>
</dbReference>
<gene>
    <name evidence="4" type="ORF">LTR69_009398</name>
</gene>
<sequence length="372" mass="37313">MVSSILSILVLATGVLAHPKRHHHFHHGTGTGTGGVAFPTGGTYPLNGTESTNGTDFAGSALSSPSTALQTVTGGHSYTAAGASSAAAQTSVGASSAWSSQATTFATVASSAAASSAASATQSSASSTATSTSSSSGSSSGKKGLSYNTASLTDAFAGKGITWAYNWGAGADGSIVSGAEYVPMLWGLDSVDAWASAAASAIAAGSQHALSFNEPDLSSQSNIDPATAATNHIKYMNPLSGQVQIGAPAVTNGAGTNPLMGIDWLNAFFKACDGQCKVDFVPFHWYGSSISDFESHTQAVIAAASAQGIDTVWVTEFGATGTDAEVASFLQSAVEYLDGQSAVARYAYFMCSDGVLVDGSSISSPIGEAYLN</sequence>
<name>A0ABR0J0W2_9EURO</name>
<dbReference type="Pfam" id="PF11790">
    <property type="entry name" value="Glyco_hydro_cc"/>
    <property type="match status" value="1"/>
</dbReference>
<evidence type="ECO:0000313" key="5">
    <source>
        <dbReference type="Proteomes" id="UP001345691"/>
    </source>
</evidence>
<protein>
    <recommendedName>
        <fullName evidence="3">Asl1-like glycosyl hydrolase catalytic domain-containing protein</fullName>
    </recommendedName>
</protein>
<evidence type="ECO:0000256" key="1">
    <source>
        <dbReference type="SAM" id="MobiDB-lite"/>
    </source>
</evidence>
<keyword evidence="2" id="KW-0732">Signal</keyword>
<feature type="signal peptide" evidence="2">
    <location>
        <begin position="1"/>
        <end position="17"/>
    </location>
</feature>
<evidence type="ECO:0000259" key="3">
    <source>
        <dbReference type="Pfam" id="PF11790"/>
    </source>
</evidence>
<dbReference type="InterPro" id="IPR053183">
    <property type="entry name" value="ASL1"/>
</dbReference>
<feature type="chain" id="PRO_5045993329" description="Asl1-like glycosyl hydrolase catalytic domain-containing protein" evidence="2">
    <location>
        <begin position="18"/>
        <end position="372"/>
    </location>
</feature>
<dbReference type="InterPro" id="IPR024655">
    <property type="entry name" value="Asl1_glyco_hydro_catalytic"/>
</dbReference>
<feature type="domain" description="Asl1-like glycosyl hydrolase catalytic" evidence="3">
    <location>
        <begin position="144"/>
        <end position="370"/>
    </location>
</feature>
<dbReference type="Proteomes" id="UP001345691">
    <property type="component" value="Unassembled WGS sequence"/>
</dbReference>
<dbReference type="InterPro" id="IPR017853">
    <property type="entry name" value="GH"/>
</dbReference>
<comment type="caution">
    <text evidence="4">The sequence shown here is derived from an EMBL/GenBank/DDBJ whole genome shotgun (WGS) entry which is preliminary data.</text>
</comment>